<dbReference type="RefSeq" id="WP_091485080.1">
    <property type="nucleotide sequence ID" value="NZ_FOTR01000011.1"/>
</dbReference>
<dbReference type="InterPro" id="IPR041172">
    <property type="entry name" value="EstA_Ig-like_N"/>
</dbReference>
<keyword evidence="5" id="KW-1185">Reference proteome</keyword>
<evidence type="ECO:0000313" key="5">
    <source>
        <dbReference type="Proteomes" id="UP000198565"/>
    </source>
</evidence>
<gene>
    <name evidence="4" type="ORF">SAMN04487943_11151</name>
</gene>
<keyword evidence="1" id="KW-0732">Signal</keyword>
<dbReference type="STRING" id="334253.SAMN04487943_11151"/>
<dbReference type="InterPro" id="IPR029058">
    <property type="entry name" value="AB_hydrolase_fold"/>
</dbReference>
<dbReference type="Proteomes" id="UP000198565">
    <property type="component" value="Unassembled WGS sequence"/>
</dbReference>
<dbReference type="PANTHER" id="PTHR43037">
    <property type="entry name" value="UNNAMED PRODUCT-RELATED"/>
    <property type="match status" value="1"/>
</dbReference>
<evidence type="ECO:0000259" key="2">
    <source>
        <dbReference type="Pfam" id="PF00326"/>
    </source>
</evidence>
<evidence type="ECO:0000313" key="4">
    <source>
        <dbReference type="EMBL" id="SFM26654.1"/>
    </source>
</evidence>
<dbReference type="InterPro" id="IPR001375">
    <property type="entry name" value="Peptidase_S9_cat"/>
</dbReference>
<dbReference type="PANTHER" id="PTHR43037:SF1">
    <property type="entry name" value="BLL1128 PROTEIN"/>
    <property type="match status" value="1"/>
</dbReference>
<dbReference type="Gene3D" id="2.60.40.2180">
    <property type="match status" value="1"/>
</dbReference>
<evidence type="ECO:0000256" key="1">
    <source>
        <dbReference type="ARBA" id="ARBA00022729"/>
    </source>
</evidence>
<reference evidence="5" key="1">
    <citation type="submission" date="2016-10" db="EMBL/GenBank/DDBJ databases">
        <authorList>
            <person name="Varghese N."/>
            <person name="Submissions S."/>
        </authorList>
    </citation>
    <scope>NUCLEOTIDE SEQUENCE [LARGE SCALE GENOMIC DNA]</scope>
    <source>
        <strain evidence="5">CGMCC 1.4250</strain>
    </source>
</reference>
<dbReference type="Pfam" id="PF00326">
    <property type="entry name" value="Peptidase_S9"/>
    <property type="match status" value="1"/>
</dbReference>
<dbReference type="SUPFAM" id="SSF53474">
    <property type="entry name" value="alpha/beta-Hydrolases"/>
    <property type="match status" value="1"/>
</dbReference>
<dbReference type="InterPro" id="IPR050955">
    <property type="entry name" value="Plant_Biomass_Hydrol_Est"/>
</dbReference>
<feature type="domain" description="Peptidase S9 prolyl oligopeptidase catalytic" evidence="2">
    <location>
        <begin position="265"/>
        <end position="314"/>
    </location>
</feature>
<dbReference type="OrthoDB" id="9764953at2"/>
<dbReference type="AlphaFoldDB" id="A0A1I4PFV4"/>
<name>A0A1I4PFV4_9BACI</name>
<protein>
    <submittedName>
        <fullName evidence="4">Predicted peptidase</fullName>
    </submittedName>
</protein>
<feature type="domain" description="Esterase Ig-like N-terminal" evidence="3">
    <location>
        <begin position="30"/>
        <end position="151"/>
    </location>
</feature>
<sequence>MLKKLIIFCSMIVLTIGFSLTISAKESNGYYTLTEIQDWGPAITKVTVELGKPVPTGSIDEDTFSVHVTRSDDRLVDPFLEEGFREVTDAYVADKNGNSAKEMGKYAVLELEIGPDKTLGAPMNYTGLNDWIDTDYTITQQQAIEAPYGEVTDLKITTFKGDTKKAVEDFDMSSGTFSGMDMSYASYTPEKDKQDNPLVIWLHGGGEGGTDPTIPLSANKAVSFASDSVQDYYDNAYVLVPQAPTRWMDGESGSADGTSIYTEPLMALIEEFVATHDDIDTDRIYIGGASNGGYMTLVMTRDYPEYFAAAFPVCEGLNDTIISDQDIMDLAKTPTWFIAAENDPTLDPAENTIPTYERMVSVDGADVNMTLFDGVFDTSGLYTNEDGTPYEYNGHWSWTYVYNDEVPGLFEWMADQESGTKVP</sequence>
<dbReference type="GO" id="GO:0006508">
    <property type="term" value="P:proteolysis"/>
    <property type="evidence" value="ECO:0007669"/>
    <property type="project" value="InterPro"/>
</dbReference>
<dbReference type="Pfam" id="PF18435">
    <property type="entry name" value="EstA_Ig_like"/>
    <property type="match status" value="1"/>
</dbReference>
<dbReference type="GO" id="GO:0008236">
    <property type="term" value="F:serine-type peptidase activity"/>
    <property type="evidence" value="ECO:0007669"/>
    <property type="project" value="InterPro"/>
</dbReference>
<proteinExistence type="predicted"/>
<evidence type="ECO:0000259" key="3">
    <source>
        <dbReference type="Pfam" id="PF18435"/>
    </source>
</evidence>
<organism evidence="4 5">
    <name type="scientific">Gracilibacillus orientalis</name>
    <dbReference type="NCBI Taxonomy" id="334253"/>
    <lineage>
        <taxon>Bacteria</taxon>
        <taxon>Bacillati</taxon>
        <taxon>Bacillota</taxon>
        <taxon>Bacilli</taxon>
        <taxon>Bacillales</taxon>
        <taxon>Bacillaceae</taxon>
        <taxon>Gracilibacillus</taxon>
    </lineage>
</organism>
<dbReference type="Gene3D" id="3.40.50.1820">
    <property type="entry name" value="alpha/beta hydrolase"/>
    <property type="match status" value="1"/>
</dbReference>
<dbReference type="EMBL" id="FOTR01000011">
    <property type="protein sequence ID" value="SFM26654.1"/>
    <property type="molecule type" value="Genomic_DNA"/>
</dbReference>
<accession>A0A1I4PFV4</accession>